<evidence type="ECO:0000313" key="3">
    <source>
        <dbReference type="Proteomes" id="UP001314169"/>
    </source>
</evidence>
<gene>
    <name evidence="2" type="ORF">MPIPNATIZW_LOCUS17123</name>
</gene>
<protein>
    <submittedName>
        <fullName evidence="2">Uncharacterized protein</fullName>
    </submittedName>
</protein>
<evidence type="ECO:0000313" key="2">
    <source>
        <dbReference type="EMBL" id="CAK6448817.1"/>
    </source>
</evidence>
<accession>A0ABP0AE87</accession>
<sequence>MISSKLLCRISIHGSMSWVPSACPCAVSSPTYIAKGSCPRQEDQGAPIPQQGPRFPCLFCALTGQLVPSPLKEVRSSPRALQNSFVSDHSQESTLPSAYTASHKHLRLSPHVVENRGLDSGKRRPGQDSERAGPGPVPQEEGLHACYHKPQGKDRAQQVCK</sequence>
<keyword evidence="3" id="KW-1185">Reference proteome</keyword>
<feature type="compositionally biased region" description="Polar residues" evidence="1">
    <location>
        <begin position="82"/>
        <end position="100"/>
    </location>
</feature>
<feature type="region of interest" description="Disordered" evidence="1">
    <location>
        <begin position="82"/>
        <end position="161"/>
    </location>
</feature>
<organism evidence="2 3">
    <name type="scientific">Pipistrellus nathusii</name>
    <name type="common">Nathusius' pipistrelle</name>
    <dbReference type="NCBI Taxonomy" id="59473"/>
    <lineage>
        <taxon>Eukaryota</taxon>
        <taxon>Metazoa</taxon>
        <taxon>Chordata</taxon>
        <taxon>Craniata</taxon>
        <taxon>Vertebrata</taxon>
        <taxon>Euteleostomi</taxon>
        <taxon>Mammalia</taxon>
        <taxon>Eutheria</taxon>
        <taxon>Laurasiatheria</taxon>
        <taxon>Chiroptera</taxon>
        <taxon>Yangochiroptera</taxon>
        <taxon>Vespertilionidae</taxon>
        <taxon>Pipistrellus</taxon>
    </lineage>
</organism>
<name>A0ABP0AE87_PIPNA</name>
<evidence type="ECO:0000256" key="1">
    <source>
        <dbReference type="SAM" id="MobiDB-lite"/>
    </source>
</evidence>
<proteinExistence type="predicted"/>
<dbReference type="Proteomes" id="UP001314169">
    <property type="component" value="Chromosome 9"/>
</dbReference>
<feature type="compositionally biased region" description="Basic and acidic residues" evidence="1">
    <location>
        <begin position="151"/>
        <end position="161"/>
    </location>
</feature>
<dbReference type="EMBL" id="OY882866">
    <property type="protein sequence ID" value="CAK6448817.1"/>
    <property type="molecule type" value="Genomic_DNA"/>
</dbReference>
<feature type="compositionally biased region" description="Basic and acidic residues" evidence="1">
    <location>
        <begin position="113"/>
        <end position="131"/>
    </location>
</feature>
<reference evidence="2" key="1">
    <citation type="submission" date="2023-12" db="EMBL/GenBank/DDBJ databases">
        <authorList>
            <person name="Brown T."/>
        </authorList>
    </citation>
    <scope>NUCLEOTIDE SEQUENCE</scope>
</reference>